<evidence type="ECO:0000256" key="2">
    <source>
        <dbReference type="ARBA" id="ARBA00022692"/>
    </source>
</evidence>
<keyword evidence="2 5" id="KW-0812">Transmembrane</keyword>
<evidence type="ECO:0000256" key="1">
    <source>
        <dbReference type="ARBA" id="ARBA00004141"/>
    </source>
</evidence>
<dbReference type="Proteomes" id="UP000321555">
    <property type="component" value="Chromosome"/>
</dbReference>
<protein>
    <submittedName>
        <fullName evidence="6">Uncharacterized protein</fullName>
    </submittedName>
</protein>
<proteinExistence type="predicted"/>
<sequence>MLPSLLNFTTGVNEKIGMVQAYGALEYFRFVFNTVIPVTVLFQMPLVILLLTRLNIINPFILRKSRIIAYFILIIISVIISPPDLISDL</sequence>
<evidence type="ECO:0000313" key="7">
    <source>
        <dbReference type="Proteomes" id="UP000321555"/>
    </source>
</evidence>
<evidence type="ECO:0000256" key="3">
    <source>
        <dbReference type="ARBA" id="ARBA00022989"/>
    </source>
</evidence>
<dbReference type="OrthoDB" id="9777044at2"/>
<dbReference type="GO" id="GO:0009977">
    <property type="term" value="F:proton motive force dependent protein transmembrane transporter activity"/>
    <property type="evidence" value="ECO:0007669"/>
    <property type="project" value="TreeGrafter"/>
</dbReference>
<dbReference type="GO" id="GO:0043953">
    <property type="term" value="P:protein transport by the Tat complex"/>
    <property type="evidence" value="ECO:0007669"/>
    <property type="project" value="TreeGrafter"/>
</dbReference>
<dbReference type="RefSeq" id="WP_057776672.1">
    <property type="nucleotide sequence ID" value="NZ_CP042593.1"/>
</dbReference>
<dbReference type="InterPro" id="IPR002033">
    <property type="entry name" value="TatC"/>
</dbReference>
<gene>
    <name evidence="6" type="ORF">FSZ17_06905</name>
</gene>
<dbReference type="PANTHER" id="PTHR30371:SF0">
    <property type="entry name" value="SEC-INDEPENDENT PROTEIN TRANSLOCASE PROTEIN TATC, CHLOROPLASTIC-RELATED"/>
    <property type="match status" value="1"/>
</dbReference>
<name>A0A5B8Z2F6_CYTDA</name>
<comment type="subcellular location">
    <subcellularLocation>
        <location evidence="1">Membrane</location>
        <topology evidence="1">Multi-pass membrane protein</topology>
    </subcellularLocation>
</comment>
<dbReference type="Pfam" id="PF00902">
    <property type="entry name" value="TatC"/>
    <property type="match status" value="1"/>
</dbReference>
<keyword evidence="4 5" id="KW-0472">Membrane</keyword>
<evidence type="ECO:0000313" key="6">
    <source>
        <dbReference type="EMBL" id="QED46997.1"/>
    </source>
</evidence>
<dbReference type="KEGG" id="bda:FSZ17_06905"/>
<feature type="transmembrane region" description="Helical" evidence="5">
    <location>
        <begin position="68"/>
        <end position="86"/>
    </location>
</feature>
<dbReference type="AlphaFoldDB" id="A0A5B8Z2F6"/>
<dbReference type="PANTHER" id="PTHR30371">
    <property type="entry name" value="SEC-INDEPENDENT PROTEIN TRANSLOCASE PROTEIN TATC"/>
    <property type="match status" value="1"/>
</dbReference>
<keyword evidence="3 5" id="KW-1133">Transmembrane helix</keyword>
<dbReference type="EMBL" id="CP042593">
    <property type="protein sequence ID" value="QED46997.1"/>
    <property type="molecule type" value="Genomic_DNA"/>
</dbReference>
<keyword evidence="7" id="KW-1185">Reference proteome</keyword>
<accession>A0A5B8Z2F6</accession>
<organism evidence="6 7">
    <name type="scientific">Cytobacillus dafuensis</name>
    <name type="common">Bacillus dafuensis</name>
    <dbReference type="NCBI Taxonomy" id="1742359"/>
    <lineage>
        <taxon>Bacteria</taxon>
        <taxon>Bacillati</taxon>
        <taxon>Bacillota</taxon>
        <taxon>Bacilli</taxon>
        <taxon>Bacillales</taxon>
        <taxon>Bacillaceae</taxon>
        <taxon>Cytobacillus</taxon>
    </lineage>
</organism>
<dbReference type="GO" id="GO:0065002">
    <property type="term" value="P:intracellular protein transmembrane transport"/>
    <property type="evidence" value="ECO:0007669"/>
    <property type="project" value="TreeGrafter"/>
</dbReference>
<evidence type="ECO:0000256" key="5">
    <source>
        <dbReference type="SAM" id="Phobius"/>
    </source>
</evidence>
<feature type="transmembrane region" description="Helical" evidence="5">
    <location>
        <begin position="35"/>
        <end position="56"/>
    </location>
</feature>
<dbReference type="GO" id="GO:0033281">
    <property type="term" value="C:TAT protein transport complex"/>
    <property type="evidence" value="ECO:0007669"/>
    <property type="project" value="TreeGrafter"/>
</dbReference>
<reference evidence="7" key="1">
    <citation type="submission" date="2019-08" db="EMBL/GenBank/DDBJ databases">
        <authorList>
            <person name="Zheng X."/>
        </authorList>
    </citation>
    <scope>NUCLEOTIDE SEQUENCE [LARGE SCALE GENOMIC DNA]</scope>
    <source>
        <strain evidence="7">FJAT-25496</strain>
    </source>
</reference>
<evidence type="ECO:0000256" key="4">
    <source>
        <dbReference type="ARBA" id="ARBA00023136"/>
    </source>
</evidence>